<dbReference type="RefSeq" id="WP_290253243.1">
    <property type="nucleotide sequence ID" value="NZ_JAUGQQ010000001.1"/>
</dbReference>
<organism evidence="1 2">
    <name type="scientific">Aequorivita aurantiaca</name>
    <dbReference type="NCBI Taxonomy" id="3053356"/>
    <lineage>
        <taxon>Bacteria</taxon>
        <taxon>Pseudomonadati</taxon>
        <taxon>Bacteroidota</taxon>
        <taxon>Flavobacteriia</taxon>
        <taxon>Flavobacteriales</taxon>
        <taxon>Flavobacteriaceae</taxon>
        <taxon>Aequorivita</taxon>
    </lineage>
</organism>
<reference evidence="1 2" key="1">
    <citation type="submission" date="2023-06" db="EMBL/GenBank/DDBJ databases">
        <authorList>
            <person name="Ye Y.-Q."/>
            <person name="Du Z.-J."/>
        </authorList>
    </citation>
    <scope>NUCLEOTIDE SEQUENCE [LARGE SCALE GENOMIC DNA]</scope>
    <source>
        <strain evidence="1 2">SDUM287046</strain>
    </source>
</reference>
<accession>A0ABT8DEL7</accession>
<sequence length="60" mass="7241">MSKNKKEKSEKKKHFKTECCEKYLKKGEHKRCKRCPSFDLSEAIRLQRLQKLQLDINTDD</sequence>
<dbReference type="EMBL" id="JAUGQQ010000001">
    <property type="protein sequence ID" value="MDN3723162.1"/>
    <property type="molecule type" value="Genomic_DNA"/>
</dbReference>
<gene>
    <name evidence="1" type="ORF">QRD02_02105</name>
</gene>
<comment type="caution">
    <text evidence="1">The sequence shown here is derived from an EMBL/GenBank/DDBJ whole genome shotgun (WGS) entry which is preliminary data.</text>
</comment>
<dbReference type="Proteomes" id="UP001244787">
    <property type="component" value="Unassembled WGS sequence"/>
</dbReference>
<evidence type="ECO:0000313" key="2">
    <source>
        <dbReference type="Proteomes" id="UP001244787"/>
    </source>
</evidence>
<evidence type="ECO:0000313" key="1">
    <source>
        <dbReference type="EMBL" id="MDN3723162.1"/>
    </source>
</evidence>
<keyword evidence="2" id="KW-1185">Reference proteome</keyword>
<protein>
    <submittedName>
        <fullName evidence="1">Uncharacterized protein</fullName>
    </submittedName>
</protein>
<proteinExistence type="predicted"/>
<name>A0ABT8DEL7_9FLAO</name>